<dbReference type="OrthoDB" id="6783587at2759"/>
<organism evidence="1 2">
    <name type="scientific">Acanthoscelides obtectus</name>
    <name type="common">Bean weevil</name>
    <name type="synonym">Bruchus obtectus</name>
    <dbReference type="NCBI Taxonomy" id="200917"/>
    <lineage>
        <taxon>Eukaryota</taxon>
        <taxon>Metazoa</taxon>
        <taxon>Ecdysozoa</taxon>
        <taxon>Arthropoda</taxon>
        <taxon>Hexapoda</taxon>
        <taxon>Insecta</taxon>
        <taxon>Pterygota</taxon>
        <taxon>Neoptera</taxon>
        <taxon>Endopterygota</taxon>
        <taxon>Coleoptera</taxon>
        <taxon>Polyphaga</taxon>
        <taxon>Cucujiformia</taxon>
        <taxon>Chrysomeloidea</taxon>
        <taxon>Chrysomelidae</taxon>
        <taxon>Bruchinae</taxon>
        <taxon>Bruchini</taxon>
        <taxon>Acanthoscelides</taxon>
    </lineage>
</organism>
<comment type="caution">
    <text evidence="1">The sequence shown here is derived from an EMBL/GenBank/DDBJ whole genome shotgun (WGS) entry which is preliminary data.</text>
</comment>
<accession>A0A9P0K3D8</accession>
<reference evidence="1" key="1">
    <citation type="submission" date="2022-03" db="EMBL/GenBank/DDBJ databases">
        <authorList>
            <person name="Sayadi A."/>
        </authorList>
    </citation>
    <scope>NUCLEOTIDE SEQUENCE</scope>
</reference>
<dbReference type="InterPro" id="IPR036691">
    <property type="entry name" value="Endo/exonu/phosph_ase_sf"/>
</dbReference>
<dbReference type="Proteomes" id="UP001152888">
    <property type="component" value="Unassembled WGS sequence"/>
</dbReference>
<evidence type="ECO:0008006" key="3">
    <source>
        <dbReference type="Google" id="ProtNLM"/>
    </source>
</evidence>
<dbReference type="Gene3D" id="3.60.10.10">
    <property type="entry name" value="Endonuclease/exonuclease/phosphatase"/>
    <property type="match status" value="1"/>
</dbReference>
<evidence type="ECO:0000313" key="2">
    <source>
        <dbReference type="Proteomes" id="UP001152888"/>
    </source>
</evidence>
<name>A0A9P0K3D8_ACAOB</name>
<keyword evidence="2" id="KW-1185">Reference proteome</keyword>
<evidence type="ECO:0000313" key="1">
    <source>
        <dbReference type="EMBL" id="CAH1965586.1"/>
    </source>
</evidence>
<dbReference type="EMBL" id="CAKOFQ010006726">
    <property type="protein sequence ID" value="CAH1965586.1"/>
    <property type="molecule type" value="Genomic_DNA"/>
</dbReference>
<sequence length="48" mass="5666">MLSIYRPPSGNMHVFLEKMERILLKIRDDSAKIFIAGDFNIQIFLRKV</sequence>
<dbReference type="AlphaFoldDB" id="A0A9P0K3D8"/>
<dbReference type="SUPFAM" id="SSF56219">
    <property type="entry name" value="DNase I-like"/>
    <property type="match status" value="1"/>
</dbReference>
<gene>
    <name evidence="1" type="ORF">ACAOBT_LOCUS6411</name>
</gene>
<protein>
    <recommendedName>
        <fullName evidence="3">Endonuclease/exonuclease/phosphatase domain-containing protein</fullName>
    </recommendedName>
</protein>
<proteinExistence type="predicted"/>